<dbReference type="EMBL" id="CR382121">
    <property type="protein sequence ID" value="CAH02667.1"/>
    <property type="molecule type" value="Genomic_DNA"/>
</dbReference>
<feature type="compositionally biased region" description="Polar residues" evidence="1">
    <location>
        <begin position="371"/>
        <end position="384"/>
    </location>
</feature>
<dbReference type="KEGG" id="kla:KLLA0_A01804g"/>
<dbReference type="Proteomes" id="UP000000598">
    <property type="component" value="Chromosome A"/>
</dbReference>
<dbReference type="AlphaFoldDB" id="Q6CYB0"/>
<dbReference type="PANTHER" id="PTHR31644">
    <property type="entry name" value="TRANSCRIPTIONAL ACTIVATOR ARO80-RELATED"/>
    <property type="match status" value="1"/>
</dbReference>
<dbReference type="Pfam" id="PF00172">
    <property type="entry name" value="Zn_clus"/>
    <property type="match status" value="1"/>
</dbReference>
<dbReference type="Gene3D" id="4.10.240.10">
    <property type="entry name" value="Zn(2)-C6 fungal-type DNA-binding domain"/>
    <property type="match status" value="1"/>
</dbReference>
<dbReference type="InterPro" id="IPR001138">
    <property type="entry name" value="Zn2Cys6_DnaBD"/>
</dbReference>
<dbReference type="InterPro" id="IPR052780">
    <property type="entry name" value="AAA_Catabolism_Regulators"/>
</dbReference>
<dbReference type="CDD" id="cd00067">
    <property type="entry name" value="GAL4"/>
    <property type="match status" value="1"/>
</dbReference>
<feature type="domain" description="Zn(2)-C6 fungal-type" evidence="2">
    <location>
        <begin position="23"/>
        <end position="59"/>
    </location>
</feature>
<dbReference type="FunCoup" id="Q6CYB0">
    <property type="interactions" value="382"/>
</dbReference>
<feature type="region of interest" description="Disordered" evidence="1">
    <location>
        <begin position="364"/>
        <end position="384"/>
    </location>
</feature>
<organism evidence="3 4">
    <name type="scientific">Kluyveromyces lactis (strain ATCC 8585 / CBS 2359 / DSM 70799 / NBRC 1267 / NRRL Y-1140 / WM37)</name>
    <name type="common">Yeast</name>
    <name type="synonym">Candida sphaerica</name>
    <dbReference type="NCBI Taxonomy" id="284590"/>
    <lineage>
        <taxon>Eukaryota</taxon>
        <taxon>Fungi</taxon>
        <taxon>Dikarya</taxon>
        <taxon>Ascomycota</taxon>
        <taxon>Saccharomycotina</taxon>
        <taxon>Saccharomycetes</taxon>
        <taxon>Saccharomycetales</taxon>
        <taxon>Saccharomycetaceae</taxon>
        <taxon>Kluyveromyces</taxon>
    </lineage>
</organism>
<dbReference type="STRING" id="284590.Q6CYB0"/>
<dbReference type="PANTHER" id="PTHR31644:SF2">
    <property type="entry name" value="TRANSCRIPTIONAL ACTIVATOR ARO80-RELATED"/>
    <property type="match status" value="1"/>
</dbReference>
<dbReference type="GO" id="GO:0045944">
    <property type="term" value="P:positive regulation of transcription by RNA polymerase II"/>
    <property type="evidence" value="ECO:0007669"/>
    <property type="project" value="TreeGrafter"/>
</dbReference>
<feature type="region of interest" description="Disordered" evidence="1">
    <location>
        <begin position="161"/>
        <end position="188"/>
    </location>
</feature>
<dbReference type="GO" id="GO:0009074">
    <property type="term" value="P:aromatic amino acid family catabolic process"/>
    <property type="evidence" value="ECO:0007669"/>
    <property type="project" value="TreeGrafter"/>
</dbReference>
<dbReference type="InterPro" id="IPR036864">
    <property type="entry name" value="Zn2-C6_fun-type_DNA-bd_sf"/>
</dbReference>
<dbReference type="SUPFAM" id="SSF57701">
    <property type="entry name" value="Zn2/Cys6 DNA-binding domain"/>
    <property type="match status" value="1"/>
</dbReference>
<sequence>MVSNGNESQTAPKKQTFKRGYKACLNCKMRKVKCDLGPFDNPHGPPCVRCKRESRECMFTETKRGGFRVAKQSLVSLKEESAGKSMADVITSVIQGQTLKKELDTDLDRLQTHTKDDISINTDPPTLQNAFYFLAKAAGSVAKEDLRDQVDAATKYDEIEPTDAVSRQPSVSSYGNKQATGSMEPSSIPKMLTDSYVTSFVEPEGQKPGTIPLIEKLSSVRPKPSMKLGDIEYIGPYQLLTEAEARKRIDAFFLTMHPFSPYIPLQLQDADELARYPLLLCTILTISARYHTLHDLGLNEIDNTVHVELHERLWIYCQRLVSQTVWAEASTRSIGTILAFLIFTEWNPRAIHWKGSDYANYPDISDLPKRPSSQTSQPQGSDSLTGLAAMRRSDRMSWLLTGNAVRLAQDLNVIEFSSKIFVMTHICETHTAMNLNKRSSLSESLSEVRLNGFEDNDLDNEQFFLERILQNDKSKERWARFLERVGERSKKGSLTDIEREFLNDEYLLYHYNTENPNTQSDPEFRLKFSKIQRGKVELLKIVSLGYENVYNGKLSSHDRHQRLSMLSVLSPLIEGWYNIYKSLLVPCGGAACSIAKSSNKSFVFEMTEKVEHESLISDYYYCQLYIYSLALQWDHQDTSTSKLRLNEITKSARYVELAYNAAKEILNSAQRVHKLKMLKYMPVRWVMRIVRSIVFMIKCYLTLTGNGITQNPEANTILTMSVLPTDEIIQTIQRTAIILRAAAPDELHLCSRYSTILMYLCTEMKHRCKPNMQPPVPRSISNDYLDKTSNRSENVADNSARHFSVGGYQVSDTANVSSSPFINKGTNVRFGSTEYKQQETTNDEQQRPDTFTVDSALGVASINSAPPAPVPEPAPDTNPASAINTGPNSSGGYLPPQLVDWFNDNNEIGLDFVGPWTEMVEKQFVNKVDDSSYENWFNDFYTPPK</sequence>
<evidence type="ECO:0000259" key="2">
    <source>
        <dbReference type="PROSITE" id="PS50048"/>
    </source>
</evidence>
<gene>
    <name evidence="3" type="ORF">KLLA0_A01804g</name>
</gene>
<proteinExistence type="predicted"/>
<evidence type="ECO:0000313" key="4">
    <source>
        <dbReference type="Proteomes" id="UP000000598"/>
    </source>
</evidence>
<accession>Q6CYB0</accession>
<evidence type="ECO:0000256" key="1">
    <source>
        <dbReference type="SAM" id="MobiDB-lite"/>
    </source>
</evidence>
<dbReference type="PROSITE" id="PS50048">
    <property type="entry name" value="ZN2_CY6_FUNGAL_2"/>
    <property type="match status" value="1"/>
</dbReference>
<dbReference type="HOGENOM" id="CLU_005663_0_0_1"/>
<reference evidence="3 4" key="1">
    <citation type="journal article" date="2004" name="Nature">
        <title>Genome evolution in yeasts.</title>
        <authorList>
            <consortium name="Genolevures"/>
            <person name="Dujon B."/>
            <person name="Sherman D."/>
            <person name="Fischer G."/>
            <person name="Durrens P."/>
            <person name="Casaregola S."/>
            <person name="Lafontaine I."/>
            <person name="de Montigny J."/>
            <person name="Marck C."/>
            <person name="Neuveglise C."/>
            <person name="Talla E."/>
            <person name="Goffard N."/>
            <person name="Frangeul L."/>
            <person name="Aigle M."/>
            <person name="Anthouard V."/>
            <person name="Babour A."/>
            <person name="Barbe V."/>
            <person name="Barnay S."/>
            <person name="Blanchin S."/>
            <person name="Beckerich J.M."/>
            <person name="Beyne E."/>
            <person name="Bleykasten C."/>
            <person name="Boisrame A."/>
            <person name="Boyer J."/>
            <person name="Cattolico L."/>
            <person name="Confanioleri F."/>
            <person name="de Daruvar A."/>
            <person name="Despons L."/>
            <person name="Fabre E."/>
            <person name="Fairhead C."/>
            <person name="Ferry-Dumazet H."/>
            <person name="Groppi A."/>
            <person name="Hantraye F."/>
            <person name="Hennequin C."/>
            <person name="Jauniaux N."/>
            <person name="Joyet P."/>
            <person name="Kachouri R."/>
            <person name="Kerrest A."/>
            <person name="Koszul R."/>
            <person name="Lemaire M."/>
            <person name="Lesur I."/>
            <person name="Ma L."/>
            <person name="Muller H."/>
            <person name="Nicaud J.M."/>
            <person name="Nikolski M."/>
            <person name="Oztas S."/>
            <person name="Ozier-Kalogeropoulos O."/>
            <person name="Pellenz S."/>
            <person name="Potier S."/>
            <person name="Richard G.F."/>
            <person name="Straub M.L."/>
            <person name="Suleau A."/>
            <person name="Swennene D."/>
            <person name="Tekaia F."/>
            <person name="Wesolowski-Louvel M."/>
            <person name="Westhof E."/>
            <person name="Wirth B."/>
            <person name="Zeniou-Meyer M."/>
            <person name="Zivanovic I."/>
            <person name="Bolotin-Fukuhara M."/>
            <person name="Thierry A."/>
            <person name="Bouchier C."/>
            <person name="Caudron B."/>
            <person name="Scarpelli C."/>
            <person name="Gaillardin C."/>
            <person name="Weissenbach J."/>
            <person name="Wincker P."/>
            <person name="Souciet J.L."/>
        </authorList>
    </citation>
    <scope>NUCLEOTIDE SEQUENCE [LARGE SCALE GENOMIC DNA]</scope>
    <source>
        <strain evidence="4">ATCC 8585 / CBS 2359 / DSM 70799 / NBRC 1267 / NRRL Y-1140 / WM37</strain>
    </source>
</reference>
<evidence type="ECO:0000313" key="3">
    <source>
        <dbReference type="EMBL" id="CAH02667.1"/>
    </source>
</evidence>
<dbReference type="GO" id="GO:0008270">
    <property type="term" value="F:zinc ion binding"/>
    <property type="evidence" value="ECO:0007669"/>
    <property type="project" value="InterPro"/>
</dbReference>
<dbReference type="SMART" id="SM00066">
    <property type="entry name" value="GAL4"/>
    <property type="match status" value="1"/>
</dbReference>
<dbReference type="GO" id="GO:0005634">
    <property type="term" value="C:nucleus"/>
    <property type="evidence" value="ECO:0007669"/>
    <property type="project" value="TreeGrafter"/>
</dbReference>
<protein>
    <submittedName>
        <fullName evidence="3">KLLA0A01804p</fullName>
    </submittedName>
</protein>
<dbReference type="eggNOG" id="ENOG502QQTI">
    <property type="taxonomic scope" value="Eukaryota"/>
</dbReference>
<keyword evidence="4" id="KW-1185">Reference proteome</keyword>
<dbReference type="OMA" id="IWAEAST"/>
<dbReference type="PROSITE" id="PS00463">
    <property type="entry name" value="ZN2_CY6_FUNGAL_1"/>
    <property type="match status" value="1"/>
</dbReference>
<dbReference type="InParanoid" id="Q6CYB0"/>
<dbReference type="PaxDb" id="284590-Q6CYB0"/>
<dbReference type="GO" id="GO:0000981">
    <property type="term" value="F:DNA-binding transcription factor activity, RNA polymerase II-specific"/>
    <property type="evidence" value="ECO:0007669"/>
    <property type="project" value="InterPro"/>
</dbReference>
<name>Q6CYB0_KLULA</name>
<feature type="compositionally biased region" description="Polar residues" evidence="1">
    <location>
        <begin position="165"/>
        <end position="185"/>
    </location>
</feature>
<dbReference type="CDD" id="cd12148">
    <property type="entry name" value="fungal_TF_MHR"/>
    <property type="match status" value="1"/>
</dbReference>